<evidence type="ECO:0000313" key="7">
    <source>
        <dbReference type="EMBL" id="PZQ16347.1"/>
    </source>
</evidence>
<dbReference type="SMART" id="SM00387">
    <property type="entry name" value="HATPase_c"/>
    <property type="match status" value="1"/>
</dbReference>
<evidence type="ECO:0000313" key="8">
    <source>
        <dbReference type="Proteomes" id="UP000249046"/>
    </source>
</evidence>
<dbReference type="PROSITE" id="PS51257">
    <property type="entry name" value="PROKAR_LIPOPROTEIN"/>
    <property type="match status" value="1"/>
</dbReference>
<comment type="caution">
    <text evidence="7">The sequence shown here is derived from an EMBL/GenBank/DDBJ whole genome shotgun (WGS) entry which is preliminary data.</text>
</comment>
<name>A0A2W5M977_9GAMM</name>
<evidence type="ECO:0000256" key="4">
    <source>
        <dbReference type="SAM" id="Coils"/>
    </source>
</evidence>
<dbReference type="PANTHER" id="PTHR24421:SF62">
    <property type="entry name" value="SENSORY TRANSDUCTION HISTIDINE KINASE"/>
    <property type="match status" value="1"/>
</dbReference>
<evidence type="ECO:0000259" key="6">
    <source>
        <dbReference type="SMART" id="SM00387"/>
    </source>
</evidence>
<dbReference type="Pfam" id="PF02518">
    <property type="entry name" value="HATPase_c"/>
    <property type="match status" value="1"/>
</dbReference>
<keyword evidence="5" id="KW-0472">Membrane</keyword>
<evidence type="ECO:0000256" key="2">
    <source>
        <dbReference type="ARBA" id="ARBA00022777"/>
    </source>
</evidence>
<dbReference type="Pfam" id="PF07730">
    <property type="entry name" value="HisKA_3"/>
    <property type="match status" value="1"/>
</dbReference>
<dbReference type="Gene3D" id="2.60.40.10">
    <property type="entry name" value="Immunoglobulins"/>
    <property type="match status" value="1"/>
</dbReference>
<keyword evidence="5" id="KW-1133">Transmembrane helix</keyword>
<organism evidence="7 8">
    <name type="scientific">Rhodanobacter denitrificans</name>
    <dbReference type="NCBI Taxonomy" id="666685"/>
    <lineage>
        <taxon>Bacteria</taxon>
        <taxon>Pseudomonadati</taxon>
        <taxon>Pseudomonadota</taxon>
        <taxon>Gammaproteobacteria</taxon>
        <taxon>Lysobacterales</taxon>
        <taxon>Rhodanobacteraceae</taxon>
        <taxon>Rhodanobacter</taxon>
    </lineage>
</organism>
<dbReference type="PANTHER" id="PTHR24421">
    <property type="entry name" value="NITRATE/NITRITE SENSOR PROTEIN NARX-RELATED"/>
    <property type="match status" value="1"/>
</dbReference>
<dbReference type="Proteomes" id="UP000249046">
    <property type="component" value="Unassembled WGS sequence"/>
</dbReference>
<accession>A0A2W5M977</accession>
<dbReference type="Pfam" id="PF07495">
    <property type="entry name" value="Y_Y_Y"/>
    <property type="match status" value="1"/>
</dbReference>
<evidence type="ECO:0000256" key="5">
    <source>
        <dbReference type="SAM" id="Phobius"/>
    </source>
</evidence>
<reference evidence="7 8" key="1">
    <citation type="submission" date="2017-08" db="EMBL/GenBank/DDBJ databases">
        <title>Infants hospitalized years apart are colonized by the same room-sourced microbial strains.</title>
        <authorList>
            <person name="Brooks B."/>
            <person name="Olm M.R."/>
            <person name="Firek B.A."/>
            <person name="Baker R."/>
            <person name="Thomas B.C."/>
            <person name="Morowitz M.J."/>
            <person name="Banfield J.F."/>
        </authorList>
    </citation>
    <scope>NUCLEOTIDE SEQUENCE [LARGE SCALE GENOMIC DNA]</scope>
    <source>
        <strain evidence="7">S2_005_003_R2_42</strain>
    </source>
</reference>
<dbReference type="CDD" id="cd16917">
    <property type="entry name" value="HATPase_UhpB-NarQ-NarX-like"/>
    <property type="match status" value="1"/>
</dbReference>
<keyword evidence="1" id="KW-0808">Transferase</keyword>
<dbReference type="InterPro" id="IPR003594">
    <property type="entry name" value="HATPase_dom"/>
</dbReference>
<feature type="domain" description="Histidine kinase/HSP90-like ATPase" evidence="6">
    <location>
        <begin position="902"/>
        <end position="999"/>
    </location>
</feature>
<keyword evidence="3" id="KW-0902">Two-component regulatory system</keyword>
<dbReference type="EMBL" id="QFPO01000005">
    <property type="protein sequence ID" value="PZQ16347.1"/>
    <property type="molecule type" value="Genomic_DNA"/>
</dbReference>
<dbReference type="Pfam" id="PF07494">
    <property type="entry name" value="Reg_prop"/>
    <property type="match status" value="1"/>
</dbReference>
<dbReference type="GO" id="GO:0046983">
    <property type="term" value="F:protein dimerization activity"/>
    <property type="evidence" value="ECO:0007669"/>
    <property type="project" value="InterPro"/>
</dbReference>
<keyword evidence="4" id="KW-0175">Coiled coil</keyword>
<dbReference type="InterPro" id="IPR011110">
    <property type="entry name" value="Reg_prop"/>
</dbReference>
<dbReference type="GO" id="GO:0016020">
    <property type="term" value="C:membrane"/>
    <property type="evidence" value="ECO:0007669"/>
    <property type="project" value="InterPro"/>
</dbReference>
<evidence type="ECO:0000256" key="1">
    <source>
        <dbReference type="ARBA" id="ARBA00022679"/>
    </source>
</evidence>
<sequence length="1005" mass="108828">MSRGIDFLGRPAAWRGRLAALAVLAVLACLIAAPAAALDPQRRLDQLHQTAWTVKDGAPGQIGALAQTGNGYLWLGTQDGLFRFDGVRFERFEPAPNQAFPSTSVSSLFAPPAGGLWVGFRYGGASFIDEGRVAPYAEAEGFPTGTVFGFAADRGGAIWAATFRGLVRFDGTRWQRIGGAWDYPEQRTRTVFADRDGAVWAVTDEAVYSLPAGQRRFVRQPWPGVAINQLAQAADGRLWALEAGGRVRPLAPGGPGGIALDAAGLLFDRDGGLWIAGEGDGLWRVPQPDRLADGVSVERGDSRLENHSERQGLSADYVGPLFEDREGNLWVGTSRGLDRFRASRLVPAGFPSGSYDFALAAGAGGAIWAGTKNRPLMRLDGAVTPFPGVDRISCAYRDGDGTLWFGGSSGLWRVGEHGPVAVAALPPEASGSGVQAITRDRAGALWVSLNVPGVFRWLDGRWTRFASEPELLGRASPLVMMTDTEGRRWMGFSRNRIVLADAAGQQVLSSWEGLDVGNVTALLQARERVWVGGERGLAYVLDGRFVRLRAAHGEPFTGISGLVETAGGDLWLNGSRGVVAIAADEIARALADPSHAVDYRLFDFLDGLPGLPDQFRPLPSAVAGDDGRLWFATASGVVWIDPARIARNAQPPPALIESLQADGRSYLVSGEPQLPVRAGTVQIRYTAPSLSIPERVRFRYRLLGVDAQWQEAGTRREAFYTQLAPGRYRFEVIAANEDVVWSPQPATIAFVVPPAFVQTPGFVVLCVAAGLGLLWIVYLLRLERMADRLRLRLHERHQERERIARELHDTLLQSIQGLILRFQAALDRMPALDAQRETLESVLDRAEQALAEGRDRVLDLRADGDAVDLPQALARVGAQWAGETGPAFGVVTEGTVRPLAPLARQEAYWIGREALVNAFQHAAAQRIEVEIAYEAGGLRLRFRDDGRGIDAGLLQAGGRPGHWGLRGMHERAERIGARLAVWTRGGSGTEIELWIPAAAAWPAHD</sequence>
<dbReference type="Gene3D" id="1.20.5.1930">
    <property type="match status" value="1"/>
</dbReference>
<evidence type="ECO:0000256" key="3">
    <source>
        <dbReference type="ARBA" id="ARBA00023012"/>
    </source>
</evidence>
<keyword evidence="5" id="KW-0812">Transmembrane</keyword>
<dbReference type="InterPro" id="IPR011123">
    <property type="entry name" value="Y_Y_Y"/>
</dbReference>
<protein>
    <submittedName>
        <fullName evidence="7">ATPase</fullName>
    </submittedName>
</protein>
<dbReference type="Gene3D" id="2.130.10.10">
    <property type="entry name" value="YVTN repeat-like/Quinoprotein amine dehydrogenase"/>
    <property type="match status" value="3"/>
</dbReference>
<dbReference type="SUPFAM" id="SSF55874">
    <property type="entry name" value="ATPase domain of HSP90 chaperone/DNA topoisomerase II/histidine kinase"/>
    <property type="match status" value="1"/>
</dbReference>
<dbReference type="InterPro" id="IPR050482">
    <property type="entry name" value="Sensor_HK_TwoCompSys"/>
</dbReference>
<proteinExistence type="predicted"/>
<feature type="coiled-coil region" evidence="4">
    <location>
        <begin position="829"/>
        <end position="863"/>
    </location>
</feature>
<dbReference type="InterPro" id="IPR036890">
    <property type="entry name" value="HATPase_C_sf"/>
</dbReference>
<dbReference type="GO" id="GO:0000155">
    <property type="term" value="F:phosphorelay sensor kinase activity"/>
    <property type="evidence" value="ECO:0007669"/>
    <property type="project" value="InterPro"/>
</dbReference>
<dbReference type="Gene3D" id="3.30.565.10">
    <property type="entry name" value="Histidine kinase-like ATPase, C-terminal domain"/>
    <property type="match status" value="1"/>
</dbReference>
<feature type="transmembrane region" description="Helical" evidence="5">
    <location>
        <begin position="761"/>
        <end position="780"/>
    </location>
</feature>
<dbReference type="InterPro" id="IPR013783">
    <property type="entry name" value="Ig-like_fold"/>
</dbReference>
<dbReference type="AlphaFoldDB" id="A0A2W5M977"/>
<dbReference type="InterPro" id="IPR011712">
    <property type="entry name" value="Sig_transdc_His_kin_sub3_dim/P"/>
</dbReference>
<gene>
    <name evidence="7" type="ORF">DI564_06840</name>
</gene>
<dbReference type="SUPFAM" id="SSF63829">
    <property type="entry name" value="Calcium-dependent phosphotriesterase"/>
    <property type="match status" value="2"/>
</dbReference>
<keyword evidence="2" id="KW-0418">Kinase</keyword>
<dbReference type="InterPro" id="IPR015943">
    <property type="entry name" value="WD40/YVTN_repeat-like_dom_sf"/>
</dbReference>